<evidence type="ECO:0000256" key="1">
    <source>
        <dbReference type="ARBA" id="ARBA00022801"/>
    </source>
</evidence>
<dbReference type="Gene3D" id="3.40.50.1820">
    <property type="entry name" value="alpha/beta hydrolase"/>
    <property type="match status" value="1"/>
</dbReference>
<dbReference type="InterPro" id="IPR029058">
    <property type="entry name" value="AB_hydrolase_fold"/>
</dbReference>
<dbReference type="Gene3D" id="2.120.10.30">
    <property type="entry name" value="TolB, C-terminal domain"/>
    <property type="match status" value="1"/>
</dbReference>
<feature type="signal peptide" evidence="2">
    <location>
        <begin position="1"/>
        <end position="20"/>
    </location>
</feature>
<dbReference type="PANTHER" id="PTHR42776">
    <property type="entry name" value="SERINE PEPTIDASE S9 FAMILY MEMBER"/>
    <property type="match status" value="1"/>
</dbReference>
<keyword evidence="2" id="KW-0732">Signal</keyword>
<dbReference type="InterPro" id="IPR001375">
    <property type="entry name" value="Peptidase_S9_cat"/>
</dbReference>
<accession>A0A173TPP6</accession>
<dbReference type="PANTHER" id="PTHR42776:SF27">
    <property type="entry name" value="DIPEPTIDYL PEPTIDASE FAMILY MEMBER 6"/>
    <property type="match status" value="1"/>
</dbReference>
<dbReference type="GO" id="GO:0006508">
    <property type="term" value="P:proteolysis"/>
    <property type="evidence" value="ECO:0007669"/>
    <property type="project" value="InterPro"/>
</dbReference>
<dbReference type="EC" id="3.4.14.12" evidence="4"/>
<feature type="domain" description="Peptidase S9 prolyl oligopeptidase catalytic" evidence="3">
    <location>
        <begin position="609"/>
        <end position="813"/>
    </location>
</feature>
<dbReference type="InterPro" id="IPR011042">
    <property type="entry name" value="6-blade_b-propeller_TolB-like"/>
</dbReference>
<dbReference type="GO" id="GO:0004252">
    <property type="term" value="F:serine-type endopeptidase activity"/>
    <property type="evidence" value="ECO:0007669"/>
    <property type="project" value="TreeGrafter"/>
</dbReference>
<keyword evidence="1 4" id="KW-0378">Hydrolase</keyword>
<sequence length="827" mass="93463">MINKNILILSALCSCCSLWADEVVVRHYNYAGPYEVKKPFLADSLDVNSKRFSDKELLNTTVPFCNLSQSGQTLDAASSGELTLPTSASSYALHLVSFYLNSDRYTKGTLRINGPEISEVYVDGQPIKLTQGEASLTLEPRRYEIVIKYLSESHKENALKASFNPEKDAVVTATVNPEKRYTLSDVFDGKRIQSASLSPNGKFIIVSYQETYPGGKQSSFTQILDKATGSVLVENGQSLRWMPKSNLAYYTRKGMKGTELVTLDPTSKKENILSSQLPEGSFSFGPTEDYLLFSIWEKGPQERKEIQEILVPDDRQPGWRNRMFIHKYDLRTGLFQRLTYGHTSTYINDVSQDGHYLLFSRREPNLTERPFSRTYIYKMDLRTMHVDTLIKGEKFVSRAVFSPDATQLLVDASGEAFDGIGLKIKEGQTSNTSDGQLFLYNIADKSIKPLTKDFDPSVDSYEWNALDKQIYITAKDKDRVRIYSLNPSNGKIKQLQAKEDVISDYSIANQAFEMVYFGLSASNSQRLYTYNLKNDASSCLIDLSKEILRDVTLGEVQDWNFVSAQGDTIYGRFYLPPHFDATKKYPMIVNYYGGTTPTARVMESRYPSHVYAGLGYIVYIIQPSGATGFGQEFSARHVNAWGKLTADEIIEGTKKFCEEHPFVNTKKIGCMGASYGGFMTQYLQTKTDIFAAAMSHAGISDITSYWGEGYWGYSYSSLASANSYPWNARDMYTLQSPLFNADKINTPILFLHGTADTNVPIGESIQMFTALKLLGKPTAFVQVEGENHHILDYDKRILWNNTIYAWFAKWLKDQPEWWDALYPPKSL</sequence>
<evidence type="ECO:0000313" key="4">
    <source>
        <dbReference type="EMBL" id="CUN03835.1"/>
    </source>
</evidence>
<dbReference type="Proteomes" id="UP000095591">
    <property type="component" value="Unassembled WGS sequence"/>
</dbReference>
<evidence type="ECO:0000313" key="5">
    <source>
        <dbReference type="Proteomes" id="UP000095591"/>
    </source>
</evidence>
<organism evidence="4 5">
    <name type="scientific">Parabacteroides distasonis</name>
    <dbReference type="NCBI Taxonomy" id="823"/>
    <lineage>
        <taxon>Bacteria</taxon>
        <taxon>Pseudomonadati</taxon>
        <taxon>Bacteroidota</taxon>
        <taxon>Bacteroidia</taxon>
        <taxon>Bacteroidales</taxon>
        <taxon>Tannerellaceae</taxon>
        <taxon>Parabacteroides</taxon>
    </lineage>
</organism>
<dbReference type="SUPFAM" id="SSF82171">
    <property type="entry name" value="DPP6 N-terminal domain-like"/>
    <property type="match status" value="1"/>
</dbReference>
<gene>
    <name evidence="4" type="primary">ptpA_2</name>
    <name evidence="4" type="ORF">ERS852429_01649</name>
</gene>
<dbReference type="AlphaFoldDB" id="A0A173TPP6"/>
<dbReference type="SUPFAM" id="SSF53474">
    <property type="entry name" value="alpha/beta-Hydrolases"/>
    <property type="match status" value="1"/>
</dbReference>
<dbReference type="RefSeq" id="WP_057319217.1">
    <property type="nucleotide sequence ID" value="NZ_CYXP01000003.1"/>
</dbReference>
<evidence type="ECO:0000259" key="3">
    <source>
        <dbReference type="Pfam" id="PF00326"/>
    </source>
</evidence>
<name>A0A173TPP6_PARDI</name>
<dbReference type="PROSITE" id="PS51257">
    <property type="entry name" value="PROKAR_LIPOPROTEIN"/>
    <property type="match status" value="1"/>
</dbReference>
<dbReference type="EMBL" id="CYXP01000003">
    <property type="protein sequence ID" value="CUN03835.1"/>
    <property type="molecule type" value="Genomic_DNA"/>
</dbReference>
<protein>
    <submittedName>
        <fullName evidence="4">Prolyl tripeptidyl peptidase</fullName>
        <ecNumber evidence="4">3.4.14.12</ecNumber>
    </submittedName>
</protein>
<feature type="chain" id="PRO_5008012484" evidence="2">
    <location>
        <begin position="21"/>
        <end position="827"/>
    </location>
</feature>
<evidence type="ECO:0000256" key="2">
    <source>
        <dbReference type="SAM" id="SignalP"/>
    </source>
</evidence>
<dbReference type="Pfam" id="PF00326">
    <property type="entry name" value="Peptidase_S9"/>
    <property type="match status" value="1"/>
</dbReference>
<reference evidence="4 5" key="1">
    <citation type="submission" date="2015-09" db="EMBL/GenBank/DDBJ databases">
        <authorList>
            <consortium name="Pathogen Informatics"/>
        </authorList>
    </citation>
    <scope>NUCLEOTIDE SEQUENCE [LARGE SCALE GENOMIC DNA]</scope>
    <source>
        <strain evidence="4 5">2789STDY5608872</strain>
    </source>
</reference>
<proteinExistence type="predicted"/>